<keyword evidence="2" id="KW-0863">Zinc-finger</keyword>
<feature type="domain" description="FLYWCH-type" evidence="4">
    <location>
        <begin position="38"/>
        <end position="89"/>
    </location>
</feature>
<dbReference type="AlphaFoldDB" id="A0A0Q9X2T4"/>
<dbReference type="Gene3D" id="2.20.25.240">
    <property type="match status" value="1"/>
</dbReference>
<sequence length="113" mass="13213">MAKCTPCEIIVLHRVGWILIYAAHHQRHSLRYTKRWGVVVIDGYRFVIGSQMQEVSYLKCANFRNKCRARAILHKSTGKVQVRQGKHNHSRQQTTTTSHRRWRSMCVQLAALI</sequence>
<dbReference type="InterPro" id="IPR007588">
    <property type="entry name" value="Znf_FLYWCH"/>
</dbReference>
<evidence type="ECO:0000256" key="2">
    <source>
        <dbReference type="ARBA" id="ARBA00022771"/>
    </source>
</evidence>
<dbReference type="Proteomes" id="UP000007798">
    <property type="component" value="Unassembled WGS sequence"/>
</dbReference>
<dbReference type="KEGG" id="dwi:26528901"/>
<dbReference type="OrthoDB" id="167578at2759"/>
<keyword evidence="3" id="KW-0862">Zinc</keyword>
<dbReference type="EMBL" id="CH964272">
    <property type="protein sequence ID" value="KRG00202.1"/>
    <property type="molecule type" value="Genomic_DNA"/>
</dbReference>
<gene>
    <name evidence="5" type="primary">Dwil\GK26899</name>
    <name evidence="5" type="ORF">Dwil_GK26899</name>
</gene>
<evidence type="ECO:0000313" key="6">
    <source>
        <dbReference type="Proteomes" id="UP000007798"/>
    </source>
</evidence>
<dbReference type="InParanoid" id="A0A0Q9X2T4"/>
<dbReference type="GO" id="GO:0008270">
    <property type="term" value="F:zinc ion binding"/>
    <property type="evidence" value="ECO:0007669"/>
    <property type="project" value="UniProtKB-KW"/>
</dbReference>
<reference evidence="5 6" key="1">
    <citation type="journal article" date="2007" name="Nature">
        <title>Evolution of genes and genomes on the Drosophila phylogeny.</title>
        <authorList>
            <consortium name="Drosophila 12 Genomes Consortium"/>
            <person name="Clark A.G."/>
            <person name="Eisen M.B."/>
            <person name="Smith D.R."/>
            <person name="Bergman C.M."/>
            <person name="Oliver B."/>
            <person name="Markow T.A."/>
            <person name="Kaufman T.C."/>
            <person name="Kellis M."/>
            <person name="Gelbart W."/>
            <person name="Iyer V.N."/>
            <person name="Pollard D.A."/>
            <person name="Sackton T.B."/>
            <person name="Larracuente A.M."/>
            <person name="Singh N.D."/>
            <person name="Abad J.P."/>
            <person name="Abt D.N."/>
            <person name="Adryan B."/>
            <person name="Aguade M."/>
            <person name="Akashi H."/>
            <person name="Anderson W.W."/>
            <person name="Aquadro C.F."/>
            <person name="Ardell D.H."/>
            <person name="Arguello R."/>
            <person name="Artieri C.G."/>
            <person name="Barbash D.A."/>
            <person name="Barker D."/>
            <person name="Barsanti P."/>
            <person name="Batterham P."/>
            <person name="Batzoglou S."/>
            <person name="Begun D."/>
            <person name="Bhutkar A."/>
            <person name="Blanco E."/>
            <person name="Bosak S.A."/>
            <person name="Bradley R.K."/>
            <person name="Brand A.D."/>
            <person name="Brent M.R."/>
            <person name="Brooks A.N."/>
            <person name="Brown R.H."/>
            <person name="Butlin R.K."/>
            <person name="Caggese C."/>
            <person name="Calvi B.R."/>
            <person name="Bernardo de Carvalho A."/>
            <person name="Caspi A."/>
            <person name="Castrezana S."/>
            <person name="Celniker S.E."/>
            <person name="Chang J.L."/>
            <person name="Chapple C."/>
            <person name="Chatterji S."/>
            <person name="Chinwalla A."/>
            <person name="Civetta A."/>
            <person name="Clifton S.W."/>
            <person name="Comeron J.M."/>
            <person name="Costello J.C."/>
            <person name="Coyne J.A."/>
            <person name="Daub J."/>
            <person name="David R.G."/>
            <person name="Delcher A.L."/>
            <person name="Delehaunty K."/>
            <person name="Do C.B."/>
            <person name="Ebling H."/>
            <person name="Edwards K."/>
            <person name="Eickbush T."/>
            <person name="Evans J.D."/>
            <person name="Filipski A."/>
            <person name="Findeiss S."/>
            <person name="Freyhult E."/>
            <person name="Fulton L."/>
            <person name="Fulton R."/>
            <person name="Garcia A.C."/>
            <person name="Gardiner A."/>
            <person name="Garfield D.A."/>
            <person name="Garvin B.E."/>
            <person name="Gibson G."/>
            <person name="Gilbert D."/>
            <person name="Gnerre S."/>
            <person name="Godfrey J."/>
            <person name="Good R."/>
            <person name="Gotea V."/>
            <person name="Gravely B."/>
            <person name="Greenberg A.J."/>
            <person name="Griffiths-Jones S."/>
            <person name="Gross S."/>
            <person name="Guigo R."/>
            <person name="Gustafson E.A."/>
            <person name="Haerty W."/>
            <person name="Hahn M.W."/>
            <person name="Halligan D.L."/>
            <person name="Halpern A.L."/>
            <person name="Halter G.M."/>
            <person name="Han M.V."/>
            <person name="Heger A."/>
            <person name="Hillier L."/>
            <person name="Hinrichs A.S."/>
            <person name="Holmes I."/>
            <person name="Hoskins R.A."/>
            <person name="Hubisz M.J."/>
            <person name="Hultmark D."/>
            <person name="Huntley M.A."/>
            <person name="Jaffe D.B."/>
            <person name="Jagadeeshan S."/>
            <person name="Jeck W.R."/>
            <person name="Johnson J."/>
            <person name="Jones C.D."/>
            <person name="Jordan W.C."/>
            <person name="Karpen G.H."/>
            <person name="Kataoka E."/>
            <person name="Keightley P.D."/>
            <person name="Kheradpour P."/>
            <person name="Kirkness E.F."/>
            <person name="Koerich L.B."/>
            <person name="Kristiansen K."/>
            <person name="Kudrna D."/>
            <person name="Kulathinal R.J."/>
            <person name="Kumar S."/>
            <person name="Kwok R."/>
            <person name="Lander E."/>
            <person name="Langley C.H."/>
            <person name="Lapoint R."/>
            <person name="Lazzaro B.P."/>
            <person name="Lee S.J."/>
            <person name="Levesque L."/>
            <person name="Li R."/>
            <person name="Lin C.F."/>
            <person name="Lin M.F."/>
            <person name="Lindblad-Toh K."/>
            <person name="Llopart A."/>
            <person name="Long M."/>
            <person name="Low L."/>
            <person name="Lozovsky E."/>
            <person name="Lu J."/>
            <person name="Luo M."/>
            <person name="Machado C.A."/>
            <person name="Makalowski W."/>
            <person name="Marzo M."/>
            <person name="Matsuda M."/>
            <person name="Matzkin L."/>
            <person name="McAllister B."/>
            <person name="McBride C.S."/>
            <person name="McKernan B."/>
            <person name="McKernan K."/>
            <person name="Mendez-Lago M."/>
            <person name="Minx P."/>
            <person name="Mollenhauer M.U."/>
            <person name="Montooth K."/>
            <person name="Mount S.M."/>
            <person name="Mu X."/>
            <person name="Myers E."/>
            <person name="Negre B."/>
            <person name="Newfeld S."/>
            <person name="Nielsen R."/>
            <person name="Noor M.A."/>
            <person name="O'Grady P."/>
            <person name="Pachter L."/>
            <person name="Papaceit M."/>
            <person name="Parisi M.J."/>
            <person name="Parisi M."/>
            <person name="Parts L."/>
            <person name="Pedersen J.S."/>
            <person name="Pesole G."/>
            <person name="Phillippy A.M."/>
            <person name="Ponting C.P."/>
            <person name="Pop M."/>
            <person name="Porcelli D."/>
            <person name="Powell J.R."/>
            <person name="Prohaska S."/>
            <person name="Pruitt K."/>
            <person name="Puig M."/>
            <person name="Quesneville H."/>
            <person name="Ram K.R."/>
            <person name="Rand D."/>
            <person name="Rasmussen M.D."/>
            <person name="Reed L.K."/>
            <person name="Reenan R."/>
            <person name="Reily A."/>
            <person name="Remington K.A."/>
            <person name="Rieger T.T."/>
            <person name="Ritchie M.G."/>
            <person name="Robin C."/>
            <person name="Rogers Y.H."/>
            <person name="Rohde C."/>
            <person name="Rozas J."/>
            <person name="Rubenfield M.J."/>
            <person name="Ruiz A."/>
            <person name="Russo S."/>
            <person name="Salzberg S.L."/>
            <person name="Sanchez-Gracia A."/>
            <person name="Saranga D.J."/>
            <person name="Sato H."/>
            <person name="Schaeffer S.W."/>
            <person name="Schatz M.C."/>
            <person name="Schlenke T."/>
            <person name="Schwartz R."/>
            <person name="Segarra C."/>
            <person name="Singh R.S."/>
            <person name="Sirot L."/>
            <person name="Sirota M."/>
            <person name="Sisneros N.B."/>
            <person name="Smith C.D."/>
            <person name="Smith T.F."/>
            <person name="Spieth J."/>
            <person name="Stage D.E."/>
            <person name="Stark A."/>
            <person name="Stephan W."/>
            <person name="Strausberg R.L."/>
            <person name="Strempel S."/>
            <person name="Sturgill D."/>
            <person name="Sutton G."/>
            <person name="Sutton G.G."/>
            <person name="Tao W."/>
            <person name="Teichmann S."/>
            <person name="Tobari Y.N."/>
            <person name="Tomimura Y."/>
            <person name="Tsolas J.M."/>
            <person name="Valente V.L."/>
            <person name="Venter E."/>
            <person name="Venter J.C."/>
            <person name="Vicario S."/>
            <person name="Vieira F.G."/>
            <person name="Vilella A.J."/>
            <person name="Villasante A."/>
            <person name="Walenz B."/>
            <person name="Wang J."/>
            <person name="Wasserman M."/>
            <person name="Watts T."/>
            <person name="Wilson D."/>
            <person name="Wilson R.K."/>
            <person name="Wing R.A."/>
            <person name="Wolfner M.F."/>
            <person name="Wong A."/>
            <person name="Wong G.K."/>
            <person name="Wu C.I."/>
            <person name="Wu G."/>
            <person name="Yamamoto D."/>
            <person name="Yang H.P."/>
            <person name="Yang S.P."/>
            <person name="Yorke J.A."/>
            <person name="Yoshida K."/>
            <person name="Zdobnov E."/>
            <person name="Zhang P."/>
            <person name="Zhang Y."/>
            <person name="Zimin A.V."/>
            <person name="Baldwin J."/>
            <person name="Abdouelleil A."/>
            <person name="Abdulkadir J."/>
            <person name="Abebe A."/>
            <person name="Abera B."/>
            <person name="Abreu J."/>
            <person name="Acer S.C."/>
            <person name="Aftuck L."/>
            <person name="Alexander A."/>
            <person name="An P."/>
            <person name="Anderson E."/>
            <person name="Anderson S."/>
            <person name="Arachi H."/>
            <person name="Azer M."/>
            <person name="Bachantsang P."/>
            <person name="Barry A."/>
            <person name="Bayul T."/>
            <person name="Berlin A."/>
            <person name="Bessette D."/>
            <person name="Bloom T."/>
            <person name="Blye J."/>
            <person name="Boguslavskiy L."/>
            <person name="Bonnet C."/>
            <person name="Boukhgalter B."/>
            <person name="Bourzgui I."/>
            <person name="Brown A."/>
            <person name="Cahill P."/>
            <person name="Channer S."/>
            <person name="Cheshatsang Y."/>
            <person name="Chuda L."/>
            <person name="Citroen M."/>
            <person name="Collymore A."/>
            <person name="Cooke P."/>
            <person name="Costello M."/>
            <person name="D'Aco K."/>
            <person name="Daza R."/>
            <person name="De Haan G."/>
            <person name="DeGray S."/>
            <person name="DeMaso C."/>
            <person name="Dhargay N."/>
            <person name="Dooley K."/>
            <person name="Dooley E."/>
            <person name="Doricent M."/>
            <person name="Dorje P."/>
            <person name="Dorjee K."/>
            <person name="Dupes A."/>
            <person name="Elong R."/>
            <person name="Falk J."/>
            <person name="Farina A."/>
            <person name="Faro S."/>
            <person name="Ferguson D."/>
            <person name="Fisher S."/>
            <person name="Foley C.D."/>
            <person name="Franke A."/>
            <person name="Friedrich D."/>
            <person name="Gadbois L."/>
            <person name="Gearin G."/>
            <person name="Gearin C.R."/>
            <person name="Giannoukos G."/>
            <person name="Goode T."/>
            <person name="Graham J."/>
            <person name="Grandbois E."/>
            <person name="Grewal S."/>
            <person name="Gyaltsen K."/>
            <person name="Hafez N."/>
            <person name="Hagos B."/>
            <person name="Hall J."/>
            <person name="Henson C."/>
            <person name="Hollinger A."/>
            <person name="Honan T."/>
            <person name="Huard M.D."/>
            <person name="Hughes L."/>
            <person name="Hurhula B."/>
            <person name="Husby M.E."/>
            <person name="Kamat A."/>
            <person name="Kanga B."/>
            <person name="Kashin S."/>
            <person name="Khazanovich D."/>
            <person name="Kisner P."/>
            <person name="Lance K."/>
            <person name="Lara M."/>
            <person name="Lee W."/>
            <person name="Lennon N."/>
            <person name="Letendre F."/>
            <person name="LeVine R."/>
            <person name="Lipovsky A."/>
            <person name="Liu X."/>
            <person name="Liu J."/>
            <person name="Liu S."/>
            <person name="Lokyitsang T."/>
            <person name="Lokyitsang Y."/>
            <person name="Lubonja R."/>
            <person name="Lui A."/>
            <person name="MacDonald P."/>
            <person name="Magnisalis V."/>
            <person name="Maru K."/>
            <person name="Matthews C."/>
            <person name="McCusker W."/>
            <person name="McDonough S."/>
            <person name="Mehta T."/>
            <person name="Meldrim J."/>
            <person name="Meneus L."/>
            <person name="Mihai O."/>
            <person name="Mihalev A."/>
            <person name="Mihova T."/>
            <person name="Mittelman R."/>
            <person name="Mlenga V."/>
            <person name="Montmayeur A."/>
            <person name="Mulrain L."/>
            <person name="Navidi A."/>
            <person name="Naylor J."/>
            <person name="Negash T."/>
            <person name="Nguyen T."/>
            <person name="Nguyen N."/>
            <person name="Nicol R."/>
            <person name="Norbu C."/>
            <person name="Norbu N."/>
            <person name="Novod N."/>
            <person name="O'Neill B."/>
            <person name="Osman S."/>
            <person name="Markiewicz E."/>
            <person name="Oyono O.L."/>
            <person name="Patti C."/>
            <person name="Phunkhang P."/>
            <person name="Pierre F."/>
            <person name="Priest M."/>
            <person name="Raghuraman S."/>
            <person name="Rege F."/>
            <person name="Reyes R."/>
            <person name="Rise C."/>
            <person name="Rogov P."/>
            <person name="Ross K."/>
            <person name="Ryan E."/>
            <person name="Settipalli S."/>
            <person name="Shea T."/>
            <person name="Sherpa N."/>
            <person name="Shi L."/>
            <person name="Shih D."/>
            <person name="Sparrow T."/>
            <person name="Spaulding J."/>
            <person name="Stalker J."/>
            <person name="Stange-Thomann N."/>
            <person name="Stavropoulos S."/>
            <person name="Stone C."/>
            <person name="Strader C."/>
            <person name="Tesfaye S."/>
            <person name="Thomson T."/>
            <person name="Thoulutsang Y."/>
            <person name="Thoulutsang D."/>
            <person name="Topham K."/>
            <person name="Topping I."/>
            <person name="Tsamla T."/>
            <person name="Vassiliev H."/>
            <person name="Vo A."/>
            <person name="Wangchuk T."/>
            <person name="Wangdi T."/>
            <person name="Weiand M."/>
            <person name="Wilkinson J."/>
            <person name="Wilson A."/>
            <person name="Yadav S."/>
            <person name="Young G."/>
            <person name="Yu Q."/>
            <person name="Zembek L."/>
            <person name="Zhong D."/>
            <person name="Zimmer A."/>
            <person name="Zwirko Z."/>
            <person name="Jaffe D.B."/>
            <person name="Alvarez P."/>
            <person name="Brockman W."/>
            <person name="Butler J."/>
            <person name="Chin C."/>
            <person name="Gnerre S."/>
            <person name="Grabherr M."/>
            <person name="Kleber M."/>
            <person name="Mauceli E."/>
            <person name="MacCallum I."/>
        </authorList>
    </citation>
    <scope>NUCLEOTIDE SEQUENCE [LARGE SCALE GENOMIC DNA]</scope>
    <source>
        <strain evidence="6">Tucson 14030-0811.24</strain>
    </source>
</reference>
<keyword evidence="6" id="KW-1185">Reference proteome</keyword>
<evidence type="ECO:0000256" key="3">
    <source>
        <dbReference type="ARBA" id="ARBA00022833"/>
    </source>
</evidence>
<keyword evidence="1" id="KW-0479">Metal-binding</keyword>
<evidence type="ECO:0000256" key="1">
    <source>
        <dbReference type="ARBA" id="ARBA00022723"/>
    </source>
</evidence>
<dbReference type="Pfam" id="PF04500">
    <property type="entry name" value="FLYWCH"/>
    <property type="match status" value="1"/>
</dbReference>
<protein>
    <recommendedName>
        <fullName evidence="4">FLYWCH-type domain-containing protein</fullName>
    </recommendedName>
</protein>
<name>A0A0Q9X2T4_DROWI</name>
<evidence type="ECO:0000259" key="4">
    <source>
        <dbReference type="Pfam" id="PF04500"/>
    </source>
</evidence>
<organism evidence="5 6">
    <name type="scientific">Drosophila willistoni</name>
    <name type="common">Fruit fly</name>
    <dbReference type="NCBI Taxonomy" id="7260"/>
    <lineage>
        <taxon>Eukaryota</taxon>
        <taxon>Metazoa</taxon>
        <taxon>Ecdysozoa</taxon>
        <taxon>Arthropoda</taxon>
        <taxon>Hexapoda</taxon>
        <taxon>Insecta</taxon>
        <taxon>Pterygota</taxon>
        <taxon>Neoptera</taxon>
        <taxon>Endopterygota</taxon>
        <taxon>Diptera</taxon>
        <taxon>Brachycera</taxon>
        <taxon>Muscomorpha</taxon>
        <taxon>Ephydroidea</taxon>
        <taxon>Drosophilidae</taxon>
        <taxon>Drosophila</taxon>
        <taxon>Sophophora</taxon>
    </lineage>
</organism>
<accession>A0A0Q9X2T4</accession>
<proteinExistence type="predicted"/>
<evidence type="ECO:0000313" key="5">
    <source>
        <dbReference type="EMBL" id="KRG00202.1"/>
    </source>
</evidence>